<evidence type="ECO:0000256" key="1">
    <source>
        <dbReference type="SAM" id="SignalP"/>
    </source>
</evidence>
<feature type="signal peptide" evidence="1">
    <location>
        <begin position="1"/>
        <end position="19"/>
    </location>
</feature>
<evidence type="ECO:0008006" key="4">
    <source>
        <dbReference type="Google" id="ProtNLM"/>
    </source>
</evidence>
<comment type="caution">
    <text evidence="2">The sequence shown here is derived from an EMBL/GenBank/DDBJ whole genome shotgun (WGS) entry which is preliminary data.</text>
</comment>
<keyword evidence="3" id="KW-1185">Reference proteome</keyword>
<accession>A0A3A8IEQ5</accession>
<protein>
    <recommendedName>
        <fullName evidence="4">Outer membrane protein beta-barrel domain-containing protein</fullName>
    </recommendedName>
</protein>
<reference evidence="3" key="1">
    <citation type="submission" date="2018-09" db="EMBL/GenBank/DDBJ databases">
        <authorList>
            <person name="Livingstone P.G."/>
            <person name="Whitworth D.E."/>
        </authorList>
    </citation>
    <scope>NUCLEOTIDE SEQUENCE [LARGE SCALE GENOMIC DNA]</scope>
    <source>
        <strain evidence="3">CA054A</strain>
    </source>
</reference>
<dbReference type="OrthoDB" id="5508726at2"/>
<dbReference type="EMBL" id="RAVZ01000265">
    <property type="protein sequence ID" value="RKG78354.1"/>
    <property type="molecule type" value="Genomic_DNA"/>
</dbReference>
<proteinExistence type="predicted"/>
<evidence type="ECO:0000313" key="2">
    <source>
        <dbReference type="EMBL" id="RKG78354.1"/>
    </source>
</evidence>
<dbReference type="RefSeq" id="WP_120544035.1">
    <property type="nucleotide sequence ID" value="NZ_RAVZ01000265.1"/>
</dbReference>
<feature type="chain" id="PRO_5017472960" description="Outer membrane protein beta-barrel domain-containing protein" evidence="1">
    <location>
        <begin position="20"/>
        <end position="219"/>
    </location>
</feature>
<dbReference type="Proteomes" id="UP000268094">
    <property type="component" value="Unassembled WGS sequence"/>
</dbReference>
<gene>
    <name evidence="2" type="ORF">D7V88_29905</name>
</gene>
<evidence type="ECO:0000313" key="3">
    <source>
        <dbReference type="Proteomes" id="UP000268094"/>
    </source>
</evidence>
<sequence length="219" mass="22752">MTRLVLLLTFLVVPAVSSAQDSGLAFSSDDPLGSVVAPVMLPAGATALYGYTGAPEVGVGFRQGIGGFEMEARGRFDWFKLGASLEVLGRKEVLRRGALQLAPSLGVGLVLNSGATYMDDDNFSGVLVRILPGLVAGYRVADTVVLLGLVDLPIDLGLTGDKQRRFQALGGAGVEVYLGSGLSLLAAGQLGVETFQERAGAGHTRLGFNARVGLGTRLF</sequence>
<name>A0A3A8IEQ5_9BACT</name>
<keyword evidence="1" id="KW-0732">Signal</keyword>
<organism evidence="2 3">
    <name type="scientific">Corallococcus terminator</name>
    <dbReference type="NCBI Taxonomy" id="2316733"/>
    <lineage>
        <taxon>Bacteria</taxon>
        <taxon>Pseudomonadati</taxon>
        <taxon>Myxococcota</taxon>
        <taxon>Myxococcia</taxon>
        <taxon>Myxococcales</taxon>
        <taxon>Cystobacterineae</taxon>
        <taxon>Myxococcaceae</taxon>
        <taxon>Corallococcus</taxon>
    </lineage>
</organism>
<dbReference type="AlphaFoldDB" id="A0A3A8IEQ5"/>